<evidence type="ECO:0000256" key="11">
    <source>
        <dbReference type="SAM" id="Phobius"/>
    </source>
</evidence>
<name>A0A0F3GW46_9BACT</name>
<keyword evidence="8 11" id="KW-0472">Membrane</keyword>
<sequence>MRQIVNRRGFTLIEIIVTLVLMMIIMAVVAVGFTHSSPTAKLRAAVRELAATMRYLKNMAQLKGQEQILTVDMDNGLIVYSNRTKSLPKGVNVVINDPNEGELTRGKWTVTFYSEGGSTGGEIKLFNGKHSFLVTIDPVVGSVITKNKE</sequence>
<evidence type="ECO:0000256" key="3">
    <source>
        <dbReference type="ARBA" id="ARBA00022475"/>
    </source>
</evidence>
<feature type="domain" description="General secretion pathway GspH" evidence="12">
    <location>
        <begin position="45"/>
        <end position="137"/>
    </location>
</feature>
<keyword evidence="6 11" id="KW-0812">Transmembrane</keyword>
<dbReference type="Pfam" id="PF07963">
    <property type="entry name" value="N_methyl"/>
    <property type="match status" value="1"/>
</dbReference>
<evidence type="ECO:0000256" key="6">
    <source>
        <dbReference type="ARBA" id="ARBA00022692"/>
    </source>
</evidence>
<evidence type="ECO:0000256" key="8">
    <source>
        <dbReference type="ARBA" id="ARBA00023136"/>
    </source>
</evidence>
<evidence type="ECO:0000256" key="2">
    <source>
        <dbReference type="ARBA" id="ARBA00021549"/>
    </source>
</evidence>
<dbReference type="PROSITE" id="PS00409">
    <property type="entry name" value="PROKAR_NTER_METHYL"/>
    <property type="match status" value="1"/>
</dbReference>
<evidence type="ECO:0000313" key="13">
    <source>
        <dbReference type="EMBL" id="KJU86199.1"/>
    </source>
</evidence>
<keyword evidence="5" id="KW-0997">Cell inner membrane</keyword>
<dbReference type="EMBL" id="LACI01000688">
    <property type="protein sequence ID" value="KJU86199.1"/>
    <property type="molecule type" value="Genomic_DNA"/>
</dbReference>
<evidence type="ECO:0000313" key="14">
    <source>
        <dbReference type="Proteomes" id="UP000033423"/>
    </source>
</evidence>
<dbReference type="GO" id="GO:0015628">
    <property type="term" value="P:protein secretion by the type II secretion system"/>
    <property type="evidence" value="ECO:0007669"/>
    <property type="project" value="InterPro"/>
</dbReference>
<gene>
    <name evidence="13" type="ORF">MBAV_001605</name>
</gene>
<accession>A0A0F3GW46</accession>
<dbReference type="Proteomes" id="UP000033423">
    <property type="component" value="Unassembled WGS sequence"/>
</dbReference>
<comment type="subcellular location">
    <subcellularLocation>
        <location evidence="1">Cell inner membrane</location>
        <topology evidence="1">Single-pass membrane protein</topology>
    </subcellularLocation>
</comment>
<comment type="similarity">
    <text evidence="9">Belongs to the GSP H family.</text>
</comment>
<dbReference type="GO" id="GO:0015627">
    <property type="term" value="C:type II protein secretion system complex"/>
    <property type="evidence" value="ECO:0007669"/>
    <property type="project" value="InterPro"/>
</dbReference>
<evidence type="ECO:0000256" key="4">
    <source>
        <dbReference type="ARBA" id="ARBA00022481"/>
    </source>
</evidence>
<dbReference type="InterPro" id="IPR012902">
    <property type="entry name" value="N_methyl_site"/>
</dbReference>
<protein>
    <recommendedName>
        <fullName evidence="2">Type II secretion system protein H</fullName>
    </recommendedName>
    <alternativeName>
        <fullName evidence="10">General secretion pathway protein H</fullName>
    </alternativeName>
</protein>
<keyword evidence="3" id="KW-1003">Cell membrane</keyword>
<dbReference type="GO" id="GO:0005886">
    <property type="term" value="C:plasma membrane"/>
    <property type="evidence" value="ECO:0007669"/>
    <property type="project" value="UniProtKB-SubCell"/>
</dbReference>
<dbReference type="Pfam" id="PF12019">
    <property type="entry name" value="GspH"/>
    <property type="match status" value="1"/>
</dbReference>
<evidence type="ECO:0000256" key="1">
    <source>
        <dbReference type="ARBA" id="ARBA00004377"/>
    </source>
</evidence>
<evidence type="ECO:0000259" key="12">
    <source>
        <dbReference type="Pfam" id="PF12019"/>
    </source>
</evidence>
<feature type="transmembrane region" description="Helical" evidence="11">
    <location>
        <begin position="12"/>
        <end position="33"/>
    </location>
</feature>
<dbReference type="Gene3D" id="3.30.700.10">
    <property type="entry name" value="Glycoprotein, Type 4 Pilin"/>
    <property type="match status" value="1"/>
</dbReference>
<dbReference type="InterPro" id="IPR045584">
    <property type="entry name" value="Pilin-like"/>
</dbReference>
<organism evidence="13 14">
    <name type="scientific">Candidatus Magnetobacterium bavaricum</name>
    <dbReference type="NCBI Taxonomy" id="29290"/>
    <lineage>
        <taxon>Bacteria</taxon>
        <taxon>Pseudomonadati</taxon>
        <taxon>Nitrospirota</taxon>
        <taxon>Thermodesulfovibrionia</taxon>
        <taxon>Thermodesulfovibrionales</taxon>
        <taxon>Candidatus Magnetobacteriaceae</taxon>
        <taxon>Candidatus Magnetobacterium</taxon>
    </lineage>
</organism>
<keyword evidence="4" id="KW-0488">Methylation</keyword>
<proteinExistence type="inferred from homology"/>
<evidence type="ECO:0000256" key="5">
    <source>
        <dbReference type="ARBA" id="ARBA00022519"/>
    </source>
</evidence>
<keyword evidence="14" id="KW-1185">Reference proteome</keyword>
<comment type="caution">
    <text evidence="13">The sequence shown here is derived from an EMBL/GenBank/DDBJ whole genome shotgun (WGS) entry which is preliminary data.</text>
</comment>
<dbReference type="SUPFAM" id="SSF54523">
    <property type="entry name" value="Pili subunits"/>
    <property type="match status" value="1"/>
</dbReference>
<dbReference type="InterPro" id="IPR022346">
    <property type="entry name" value="T2SS_GspH"/>
</dbReference>
<evidence type="ECO:0000256" key="10">
    <source>
        <dbReference type="ARBA" id="ARBA00030775"/>
    </source>
</evidence>
<evidence type="ECO:0000256" key="7">
    <source>
        <dbReference type="ARBA" id="ARBA00022989"/>
    </source>
</evidence>
<reference evidence="13 14" key="1">
    <citation type="submission" date="2015-02" db="EMBL/GenBank/DDBJ databases">
        <title>Single-cell genomics of uncultivated deep-branching MTB reveals a conserved set of magnetosome genes.</title>
        <authorList>
            <person name="Kolinko S."/>
            <person name="Richter M."/>
            <person name="Glockner F.O."/>
            <person name="Brachmann A."/>
            <person name="Schuler D."/>
        </authorList>
    </citation>
    <scope>NUCLEOTIDE SEQUENCE [LARGE SCALE GENOMIC DNA]</scope>
    <source>
        <strain evidence="13">TM-1</strain>
    </source>
</reference>
<dbReference type="AlphaFoldDB" id="A0A0F3GW46"/>
<keyword evidence="7 11" id="KW-1133">Transmembrane helix</keyword>
<evidence type="ECO:0000256" key="9">
    <source>
        <dbReference type="ARBA" id="ARBA00025772"/>
    </source>
</evidence>